<protein>
    <submittedName>
        <fullName evidence="2">Uncharacterized protein</fullName>
    </submittedName>
</protein>
<sequence>MIPEFDGRMIPRFDGTGCAQAVPTRAWGLSSNLREEEHKCKDEVQEESPKPATQGDGYGFGFQRGRKKIEGSSMFDTKGEPRIELKEIVEVLGLGSTINSLQKHNKVEDLDNPELQPSAPVQFAREP</sequence>
<dbReference type="Proteomes" id="UP000257109">
    <property type="component" value="Unassembled WGS sequence"/>
</dbReference>
<evidence type="ECO:0000256" key="1">
    <source>
        <dbReference type="SAM" id="MobiDB-lite"/>
    </source>
</evidence>
<feature type="region of interest" description="Disordered" evidence="1">
    <location>
        <begin position="38"/>
        <end position="63"/>
    </location>
</feature>
<proteinExistence type="predicted"/>
<comment type="caution">
    <text evidence="2">The sequence shown here is derived from an EMBL/GenBank/DDBJ whole genome shotgun (WGS) entry which is preliminary data.</text>
</comment>
<dbReference type="EMBL" id="QJKJ01004883">
    <property type="protein sequence ID" value="RDX92362.1"/>
    <property type="molecule type" value="Genomic_DNA"/>
</dbReference>
<dbReference type="AlphaFoldDB" id="A0A371GP72"/>
<dbReference type="OrthoDB" id="1454456at2759"/>
<organism evidence="2 3">
    <name type="scientific">Mucuna pruriens</name>
    <name type="common">Velvet bean</name>
    <name type="synonym">Dolichos pruriens</name>
    <dbReference type="NCBI Taxonomy" id="157652"/>
    <lineage>
        <taxon>Eukaryota</taxon>
        <taxon>Viridiplantae</taxon>
        <taxon>Streptophyta</taxon>
        <taxon>Embryophyta</taxon>
        <taxon>Tracheophyta</taxon>
        <taxon>Spermatophyta</taxon>
        <taxon>Magnoliopsida</taxon>
        <taxon>eudicotyledons</taxon>
        <taxon>Gunneridae</taxon>
        <taxon>Pentapetalae</taxon>
        <taxon>rosids</taxon>
        <taxon>fabids</taxon>
        <taxon>Fabales</taxon>
        <taxon>Fabaceae</taxon>
        <taxon>Papilionoideae</taxon>
        <taxon>50 kb inversion clade</taxon>
        <taxon>NPAAA clade</taxon>
        <taxon>indigoferoid/millettioid clade</taxon>
        <taxon>Phaseoleae</taxon>
        <taxon>Mucuna</taxon>
    </lineage>
</organism>
<accession>A0A371GP72</accession>
<name>A0A371GP72_MUCPR</name>
<keyword evidence="3" id="KW-1185">Reference proteome</keyword>
<feature type="region of interest" description="Disordered" evidence="1">
    <location>
        <begin position="105"/>
        <end position="127"/>
    </location>
</feature>
<feature type="compositionally biased region" description="Basic and acidic residues" evidence="1">
    <location>
        <begin position="38"/>
        <end position="49"/>
    </location>
</feature>
<evidence type="ECO:0000313" key="3">
    <source>
        <dbReference type="Proteomes" id="UP000257109"/>
    </source>
</evidence>
<feature type="non-terminal residue" evidence="2">
    <location>
        <position position="1"/>
    </location>
</feature>
<gene>
    <name evidence="2" type="ORF">CR513_25527</name>
</gene>
<evidence type="ECO:0000313" key="2">
    <source>
        <dbReference type="EMBL" id="RDX92362.1"/>
    </source>
</evidence>
<reference evidence="2" key="1">
    <citation type="submission" date="2018-05" db="EMBL/GenBank/DDBJ databases">
        <title>Draft genome of Mucuna pruriens seed.</title>
        <authorList>
            <person name="Nnadi N.E."/>
            <person name="Vos R."/>
            <person name="Hasami M.H."/>
            <person name="Devisetty U.K."/>
            <person name="Aguiy J.C."/>
        </authorList>
    </citation>
    <scope>NUCLEOTIDE SEQUENCE [LARGE SCALE GENOMIC DNA]</scope>
    <source>
        <strain evidence="2">JCA_2017</strain>
    </source>
</reference>